<sequence>MDQTYLAKKPSSIFNSKFISTASTASKMLISTASSAMINREGERWGVMDHVRYLIMLVVWLHVWALRFFMDMFPGRQKPSFYTIGYGSSSSSSSSSSSMALVPYDKHGRSWCASTLGIGRSLSHMLGMLNEIPASSRKYEFMLAMADKMLNENMQQGHPALLDVNRAVLSSAFSHTCELLRLSLRRSELCPVTWPTRVIRMLPMGARLAKMYDGIRVCLAGIVPAMDTWRSGSKFERQVAVTAPTVSTSEWLEAEKLAHELVWITSKLIANDAIGEAIIRWAFASGLAGLSLTAHPRVQSSLIKVTAMLVREMAKGEWERMGRQVRFGIVAIWLPLLCYARNGVTAPVLVGLERWELERAIEELIGTLPLDDQEIILGNWLEDFSASDSNWPNLQGSFERWCCQSRKLLQ</sequence>
<reference evidence="2" key="1">
    <citation type="journal article" date="2022" name="Nat. Commun.">
        <title>Chromosome evolution and the genetic basis of agronomically important traits in greater yam.</title>
        <authorList>
            <person name="Bredeson J.V."/>
            <person name="Lyons J.B."/>
            <person name="Oniyinde I.O."/>
            <person name="Okereke N.R."/>
            <person name="Kolade O."/>
            <person name="Nnabue I."/>
            <person name="Nwadili C.O."/>
            <person name="Hribova E."/>
            <person name="Parker M."/>
            <person name="Nwogha J."/>
            <person name="Shu S."/>
            <person name="Carlson J."/>
            <person name="Kariba R."/>
            <person name="Muthemba S."/>
            <person name="Knop K."/>
            <person name="Barton G.J."/>
            <person name="Sherwood A.V."/>
            <person name="Lopez-Montes A."/>
            <person name="Asiedu R."/>
            <person name="Jamnadass R."/>
            <person name="Muchugi A."/>
            <person name="Goodstein D."/>
            <person name="Egesi C.N."/>
            <person name="Featherston J."/>
            <person name="Asfaw A."/>
            <person name="Simpson G.G."/>
            <person name="Dolezel J."/>
            <person name="Hendre P.S."/>
            <person name="Van Deynze A."/>
            <person name="Kumar P.L."/>
            <person name="Obidiegwu J.E."/>
            <person name="Bhattacharjee R."/>
            <person name="Rokhsar D.S."/>
        </authorList>
    </citation>
    <scope>NUCLEOTIDE SEQUENCE [LARGE SCALE GENOMIC DNA]</scope>
    <source>
        <strain evidence="2">cv. TDa95/00328</strain>
    </source>
</reference>
<keyword evidence="2" id="KW-1185">Reference proteome</keyword>
<organism evidence="1 2">
    <name type="scientific">Dioscorea alata</name>
    <name type="common">Purple yam</name>
    <dbReference type="NCBI Taxonomy" id="55571"/>
    <lineage>
        <taxon>Eukaryota</taxon>
        <taxon>Viridiplantae</taxon>
        <taxon>Streptophyta</taxon>
        <taxon>Embryophyta</taxon>
        <taxon>Tracheophyta</taxon>
        <taxon>Spermatophyta</taxon>
        <taxon>Magnoliopsida</taxon>
        <taxon>Liliopsida</taxon>
        <taxon>Dioscoreales</taxon>
        <taxon>Dioscoreaceae</taxon>
        <taxon>Dioscorea</taxon>
    </lineage>
</organism>
<protein>
    <submittedName>
        <fullName evidence="1">Uncharacterized protein</fullName>
    </submittedName>
</protein>
<accession>A0ACB7V756</accession>
<gene>
    <name evidence="1" type="ORF">IHE45_11G064400</name>
</gene>
<name>A0ACB7V756_DIOAL</name>
<evidence type="ECO:0000313" key="1">
    <source>
        <dbReference type="EMBL" id="KAH7669231.1"/>
    </source>
</evidence>
<dbReference type="Proteomes" id="UP000827976">
    <property type="component" value="Chromosome 11"/>
</dbReference>
<evidence type="ECO:0000313" key="2">
    <source>
        <dbReference type="Proteomes" id="UP000827976"/>
    </source>
</evidence>
<proteinExistence type="predicted"/>
<comment type="caution">
    <text evidence="1">The sequence shown here is derived from an EMBL/GenBank/DDBJ whole genome shotgun (WGS) entry which is preliminary data.</text>
</comment>
<dbReference type="EMBL" id="CM037021">
    <property type="protein sequence ID" value="KAH7669231.1"/>
    <property type="molecule type" value="Genomic_DNA"/>
</dbReference>